<keyword evidence="2" id="KW-1185">Reference proteome</keyword>
<dbReference type="HOGENOM" id="CLU_2689231_0_0_1"/>
<dbReference type="AlphaFoldDB" id="A0A0C3EDS9"/>
<sequence>MHPIPIGPDLRFIAITHESLTHSELFSLYVGFQTDAAACEYNTHVHVTGTHPSGRLGLLQRSSLRLKRTLTPET</sequence>
<reference evidence="1 2" key="1">
    <citation type="submission" date="2014-04" db="EMBL/GenBank/DDBJ databases">
        <authorList>
            <consortium name="DOE Joint Genome Institute"/>
            <person name="Kuo A."/>
            <person name="Kohler A."/>
            <person name="Nagy L.G."/>
            <person name="Floudas D."/>
            <person name="Copeland A."/>
            <person name="Barry K.W."/>
            <person name="Cichocki N."/>
            <person name="Veneault-Fourrey C."/>
            <person name="LaButti K."/>
            <person name="Lindquist E.A."/>
            <person name="Lipzen A."/>
            <person name="Lundell T."/>
            <person name="Morin E."/>
            <person name="Murat C."/>
            <person name="Sun H."/>
            <person name="Tunlid A."/>
            <person name="Henrissat B."/>
            <person name="Grigoriev I.V."/>
            <person name="Hibbett D.S."/>
            <person name="Martin F."/>
            <person name="Nordberg H.P."/>
            <person name="Cantor M.N."/>
            <person name="Hua S.X."/>
        </authorList>
    </citation>
    <scope>NUCLEOTIDE SEQUENCE [LARGE SCALE GENOMIC DNA]</scope>
    <source>
        <strain evidence="1 2">Foug A</strain>
    </source>
</reference>
<evidence type="ECO:0000313" key="2">
    <source>
        <dbReference type="Proteomes" id="UP000053989"/>
    </source>
</evidence>
<evidence type="ECO:0000313" key="1">
    <source>
        <dbReference type="EMBL" id="KIM70830.1"/>
    </source>
</evidence>
<proteinExistence type="predicted"/>
<name>A0A0C3EDS9_9AGAM</name>
<organism evidence="1 2">
    <name type="scientific">Scleroderma citrinum Foug A</name>
    <dbReference type="NCBI Taxonomy" id="1036808"/>
    <lineage>
        <taxon>Eukaryota</taxon>
        <taxon>Fungi</taxon>
        <taxon>Dikarya</taxon>
        <taxon>Basidiomycota</taxon>
        <taxon>Agaricomycotina</taxon>
        <taxon>Agaricomycetes</taxon>
        <taxon>Agaricomycetidae</taxon>
        <taxon>Boletales</taxon>
        <taxon>Sclerodermatineae</taxon>
        <taxon>Sclerodermataceae</taxon>
        <taxon>Scleroderma</taxon>
    </lineage>
</organism>
<dbReference type="EMBL" id="KN822004">
    <property type="protein sequence ID" value="KIM70830.1"/>
    <property type="molecule type" value="Genomic_DNA"/>
</dbReference>
<gene>
    <name evidence="1" type="ORF">SCLCIDRAFT_1206998</name>
</gene>
<dbReference type="InParanoid" id="A0A0C3EDS9"/>
<dbReference type="Proteomes" id="UP000053989">
    <property type="component" value="Unassembled WGS sequence"/>
</dbReference>
<reference evidence="2" key="2">
    <citation type="submission" date="2015-01" db="EMBL/GenBank/DDBJ databases">
        <title>Evolutionary Origins and Diversification of the Mycorrhizal Mutualists.</title>
        <authorList>
            <consortium name="DOE Joint Genome Institute"/>
            <consortium name="Mycorrhizal Genomics Consortium"/>
            <person name="Kohler A."/>
            <person name="Kuo A."/>
            <person name="Nagy L.G."/>
            <person name="Floudas D."/>
            <person name="Copeland A."/>
            <person name="Barry K.W."/>
            <person name="Cichocki N."/>
            <person name="Veneault-Fourrey C."/>
            <person name="LaButti K."/>
            <person name="Lindquist E.A."/>
            <person name="Lipzen A."/>
            <person name="Lundell T."/>
            <person name="Morin E."/>
            <person name="Murat C."/>
            <person name="Riley R."/>
            <person name="Ohm R."/>
            <person name="Sun H."/>
            <person name="Tunlid A."/>
            <person name="Henrissat B."/>
            <person name="Grigoriev I.V."/>
            <person name="Hibbett D.S."/>
            <person name="Martin F."/>
        </authorList>
    </citation>
    <scope>NUCLEOTIDE SEQUENCE [LARGE SCALE GENOMIC DNA]</scope>
    <source>
        <strain evidence="2">Foug A</strain>
    </source>
</reference>
<protein>
    <submittedName>
        <fullName evidence="1">Uncharacterized protein</fullName>
    </submittedName>
</protein>
<accession>A0A0C3EDS9</accession>